<evidence type="ECO:0000313" key="1">
    <source>
        <dbReference type="EMBL" id="SPD06612.1"/>
    </source>
</evidence>
<gene>
    <name evidence="1" type="ORF">FSB_LOCUS34494</name>
</gene>
<dbReference type="AlphaFoldDB" id="A0A2N9H3K1"/>
<proteinExistence type="predicted"/>
<accession>A0A2N9H3K1</accession>
<dbReference type="EMBL" id="OIVN01002809">
    <property type="protein sequence ID" value="SPD06612.1"/>
    <property type="molecule type" value="Genomic_DNA"/>
</dbReference>
<reference evidence="1" key="1">
    <citation type="submission" date="2018-02" db="EMBL/GenBank/DDBJ databases">
        <authorList>
            <person name="Cohen D.B."/>
            <person name="Kent A.D."/>
        </authorList>
    </citation>
    <scope>NUCLEOTIDE SEQUENCE</scope>
</reference>
<organism evidence="1">
    <name type="scientific">Fagus sylvatica</name>
    <name type="common">Beechnut</name>
    <dbReference type="NCBI Taxonomy" id="28930"/>
    <lineage>
        <taxon>Eukaryota</taxon>
        <taxon>Viridiplantae</taxon>
        <taxon>Streptophyta</taxon>
        <taxon>Embryophyta</taxon>
        <taxon>Tracheophyta</taxon>
        <taxon>Spermatophyta</taxon>
        <taxon>Magnoliopsida</taxon>
        <taxon>eudicotyledons</taxon>
        <taxon>Gunneridae</taxon>
        <taxon>Pentapetalae</taxon>
        <taxon>rosids</taxon>
        <taxon>fabids</taxon>
        <taxon>Fagales</taxon>
        <taxon>Fagaceae</taxon>
        <taxon>Fagus</taxon>
    </lineage>
</organism>
<sequence>MIGGGEEAPAAAGSSQPLEWKFEQVFGERAAGEEVQEVESWSSLSAEGEAKLGMISSFASMTTGVVAARISTWWRPINGVEVFVRA</sequence>
<protein>
    <submittedName>
        <fullName evidence="1">Uncharacterized protein</fullName>
    </submittedName>
</protein>
<name>A0A2N9H3K1_FAGSY</name>